<keyword evidence="2 3" id="KW-0802">TPR repeat</keyword>
<dbReference type="InterPro" id="IPR050498">
    <property type="entry name" value="Ycf3"/>
</dbReference>
<gene>
    <name evidence="5" type="ORF">Pla123a_02980</name>
</gene>
<evidence type="ECO:0000313" key="5">
    <source>
        <dbReference type="EMBL" id="TWT85491.1"/>
    </source>
</evidence>
<feature type="repeat" description="TPR" evidence="3">
    <location>
        <begin position="266"/>
        <end position="299"/>
    </location>
</feature>
<protein>
    <submittedName>
        <fullName evidence="5">Photosystem I assembly protein Ycf3</fullName>
    </submittedName>
</protein>
<evidence type="ECO:0000256" key="4">
    <source>
        <dbReference type="SAM" id="MobiDB-lite"/>
    </source>
</evidence>
<feature type="region of interest" description="Disordered" evidence="4">
    <location>
        <begin position="22"/>
        <end position="114"/>
    </location>
</feature>
<feature type="repeat" description="TPR" evidence="3">
    <location>
        <begin position="232"/>
        <end position="265"/>
    </location>
</feature>
<dbReference type="InterPro" id="IPR011990">
    <property type="entry name" value="TPR-like_helical_dom_sf"/>
</dbReference>
<dbReference type="Pfam" id="PF13414">
    <property type="entry name" value="TPR_11"/>
    <property type="match status" value="1"/>
</dbReference>
<evidence type="ECO:0000256" key="1">
    <source>
        <dbReference type="ARBA" id="ARBA00022737"/>
    </source>
</evidence>
<dbReference type="AlphaFoldDB" id="A0A5C5ZF75"/>
<dbReference type="PANTHER" id="PTHR44858:SF1">
    <property type="entry name" value="UDP-N-ACETYLGLUCOSAMINE--PEPTIDE N-ACETYLGLUCOSAMINYLTRANSFERASE SPINDLY-RELATED"/>
    <property type="match status" value="1"/>
</dbReference>
<evidence type="ECO:0000256" key="3">
    <source>
        <dbReference type="PROSITE-ProRule" id="PRU00339"/>
    </source>
</evidence>
<dbReference type="SUPFAM" id="SSF48439">
    <property type="entry name" value="Protein prenylyltransferase"/>
    <property type="match status" value="1"/>
</dbReference>
<dbReference type="Proteomes" id="UP000318478">
    <property type="component" value="Unassembled WGS sequence"/>
</dbReference>
<feature type="repeat" description="TPR" evidence="3">
    <location>
        <begin position="198"/>
        <end position="231"/>
    </location>
</feature>
<keyword evidence="1" id="KW-0677">Repeat</keyword>
<feature type="compositionally biased region" description="Basic and acidic residues" evidence="4">
    <location>
        <begin position="92"/>
        <end position="102"/>
    </location>
</feature>
<dbReference type="RefSeq" id="WP_146583751.1">
    <property type="nucleotide sequence ID" value="NZ_SJPO01000001.1"/>
</dbReference>
<dbReference type="OrthoDB" id="229305at2"/>
<name>A0A5C5ZF75_9BACT</name>
<evidence type="ECO:0000256" key="2">
    <source>
        <dbReference type="ARBA" id="ARBA00022803"/>
    </source>
</evidence>
<comment type="caution">
    <text evidence="5">The sequence shown here is derived from an EMBL/GenBank/DDBJ whole genome shotgun (WGS) entry which is preliminary data.</text>
</comment>
<accession>A0A5C5ZF75</accession>
<keyword evidence="6" id="KW-1185">Reference proteome</keyword>
<reference evidence="5 6" key="1">
    <citation type="submission" date="2019-02" db="EMBL/GenBank/DDBJ databases">
        <title>Deep-cultivation of Planctomycetes and their phenomic and genomic characterization uncovers novel biology.</title>
        <authorList>
            <person name="Wiegand S."/>
            <person name="Jogler M."/>
            <person name="Boedeker C."/>
            <person name="Pinto D."/>
            <person name="Vollmers J."/>
            <person name="Rivas-Marin E."/>
            <person name="Kohn T."/>
            <person name="Peeters S.H."/>
            <person name="Heuer A."/>
            <person name="Rast P."/>
            <person name="Oberbeckmann S."/>
            <person name="Bunk B."/>
            <person name="Jeske O."/>
            <person name="Meyerdierks A."/>
            <person name="Storesund J.E."/>
            <person name="Kallscheuer N."/>
            <person name="Luecker S."/>
            <person name="Lage O.M."/>
            <person name="Pohl T."/>
            <person name="Merkel B.J."/>
            <person name="Hornburger P."/>
            <person name="Mueller R.-W."/>
            <person name="Bruemmer F."/>
            <person name="Labrenz M."/>
            <person name="Spormann A.M."/>
            <person name="Op Den Camp H."/>
            <person name="Overmann J."/>
            <person name="Amann R."/>
            <person name="Jetten M.S.M."/>
            <person name="Mascher T."/>
            <person name="Medema M.H."/>
            <person name="Devos D.P."/>
            <person name="Kaster A.-K."/>
            <person name="Ovreas L."/>
            <person name="Rohde M."/>
            <person name="Galperin M.Y."/>
            <person name="Jogler C."/>
        </authorList>
    </citation>
    <scope>NUCLEOTIDE SEQUENCE [LARGE SCALE GENOMIC DNA]</scope>
    <source>
        <strain evidence="5 6">Pla123a</strain>
    </source>
</reference>
<dbReference type="PANTHER" id="PTHR44858">
    <property type="entry name" value="TETRATRICOPEPTIDE REPEAT PROTEIN 6"/>
    <property type="match status" value="1"/>
</dbReference>
<dbReference type="InterPro" id="IPR019734">
    <property type="entry name" value="TPR_rpt"/>
</dbReference>
<dbReference type="Gene3D" id="1.25.40.10">
    <property type="entry name" value="Tetratricopeptide repeat domain"/>
    <property type="match status" value="1"/>
</dbReference>
<proteinExistence type="predicted"/>
<evidence type="ECO:0000313" key="6">
    <source>
        <dbReference type="Proteomes" id="UP000318478"/>
    </source>
</evidence>
<dbReference type="Pfam" id="PF13181">
    <property type="entry name" value="TPR_8"/>
    <property type="match status" value="1"/>
</dbReference>
<dbReference type="SMART" id="SM00028">
    <property type="entry name" value="TPR"/>
    <property type="match status" value="5"/>
</dbReference>
<feature type="repeat" description="TPR" evidence="3">
    <location>
        <begin position="300"/>
        <end position="333"/>
    </location>
</feature>
<feature type="compositionally biased region" description="Basic and acidic residues" evidence="4">
    <location>
        <begin position="72"/>
        <end position="81"/>
    </location>
</feature>
<organism evidence="5 6">
    <name type="scientific">Posidoniimonas polymericola</name>
    <dbReference type="NCBI Taxonomy" id="2528002"/>
    <lineage>
        <taxon>Bacteria</taxon>
        <taxon>Pseudomonadati</taxon>
        <taxon>Planctomycetota</taxon>
        <taxon>Planctomycetia</taxon>
        <taxon>Pirellulales</taxon>
        <taxon>Lacipirellulaceae</taxon>
        <taxon>Posidoniimonas</taxon>
    </lineage>
</organism>
<sequence>MDAKRFSPILVALAALNATPSAVGEPAALPSPVEPPLRLAQPVEPPRPLAQPDEPAPLALPRSISAAPPRPGVHDAFDLERPPASPGPLPPVRHEQGRDDQVHQTSLEPESPRRQQLLALYNEAERMAGRGRSAADLTDLIERCELAAERLGPDDSPELTRLTSWAYNRRGELHAAANQPRDAFADFQHAVVLDDQNAPALVNRGVTLAQYGKTKEALADFSAALAHDPRSALGYRNRAELLAGAGQHDRAINDYNNAIALHPADPALHAGRGFAQAQLGRYSHAVRDYSESLRLMPGDADTLVLRANAYAEVGYYEQAVADLDAALALAPASASAYQSVAWLLSTCPDARFRDPAKAVESARRALRFGAQGDPWLLDVAAAAYAGAGHFEEAIRIQQQAAMLAPLEARRELQQRLALYQQGQPYRQPPVRTAVAPVVRAQANR</sequence>
<dbReference type="EMBL" id="SJPO01000001">
    <property type="protein sequence ID" value="TWT85491.1"/>
    <property type="molecule type" value="Genomic_DNA"/>
</dbReference>
<dbReference type="PROSITE" id="PS50005">
    <property type="entry name" value="TPR"/>
    <property type="match status" value="4"/>
</dbReference>